<organism evidence="2">
    <name type="scientific">marine sediment metagenome</name>
    <dbReference type="NCBI Taxonomy" id="412755"/>
    <lineage>
        <taxon>unclassified sequences</taxon>
        <taxon>metagenomes</taxon>
        <taxon>ecological metagenomes</taxon>
    </lineage>
</organism>
<dbReference type="PANTHER" id="PTHR38755">
    <property type="entry name" value="5,10-METHYLENETETRAHYDROFOLATE REDUCTASE"/>
    <property type="match status" value="1"/>
</dbReference>
<reference evidence="2" key="1">
    <citation type="journal article" date="2014" name="Front. Microbiol.">
        <title>High frequency of phylogenetically diverse reductive dehalogenase-homologous genes in deep subseafloor sedimentary metagenomes.</title>
        <authorList>
            <person name="Kawai M."/>
            <person name="Futagami T."/>
            <person name="Toyoda A."/>
            <person name="Takaki Y."/>
            <person name="Nishi S."/>
            <person name="Hori S."/>
            <person name="Arai W."/>
            <person name="Tsubouchi T."/>
            <person name="Morono Y."/>
            <person name="Uchiyama I."/>
            <person name="Ito T."/>
            <person name="Fujiyama A."/>
            <person name="Inagaki F."/>
            <person name="Takami H."/>
        </authorList>
    </citation>
    <scope>NUCLEOTIDE SEQUENCE</scope>
    <source>
        <strain evidence="2">Expedition CK06-06</strain>
    </source>
</reference>
<dbReference type="InterPro" id="IPR022026">
    <property type="entry name" value="DUF5981"/>
</dbReference>
<sequence length="214" mass="23491">MKSITKQKPFEEVQQLLEKFDRVYVIGCGTCATMTKTGGVEQVQEMRERLQELGKLVTGSIVIPTACDDMTETAVKENDGPIQNANCILVMSCAMGVHRVSLYIGKPVLPALDTLFIGMEDSPGNFHEVCAQCGQCILGQTAGICPLTACHKGLLNGPCGGTNNGKCEVDKNKDCAWTLIYNRLEEQGRLDLMRKYQPPKDFHVSLRPRVAKVV</sequence>
<dbReference type="EMBL" id="BARS01010470">
    <property type="protein sequence ID" value="GAF93923.1"/>
    <property type="molecule type" value="Genomic_DNA"/>
</dbReference>
<proteinExistence type="predicted"/>
<feature type="domain" description="Methylene-tetrahydrofolate reductase C-terminal-like" evidence="1">
    <location>
        <begin position="110"/>
        <end position="202"/>
    </location>
</feature>
<evidence type="ECO:0000259" key="1">
    <source>
        <dbReference type="Pfam" id="PF12225"/>
    </source>
</evidence>
<comment type="caution">
    <text evidence="2">The sequence shown here is derived from an EMBL/GenBank/DDBJ whole genome shotgun (WGS) entry which is preliminary data.</text>
</comment>
<protein>
    <recommendedName>
        <fullName evidence="1">Methylene-tetrahydrofolate reductase C-terminal-like domain-containing protein</fullName>
    </recommendedName>
</protein>
<dbReference type="AlphaFoldDB" id="X0TK36"/>
<gene>
    <name evidence="2" type="ORF">S01H1_19395</name>
</gene>
<dbReference type="PANTHER" id="PTHR38755:SF1">
    <property type="entry name" value="METHYLENE-TETRAHYDROFOLATE REDUCTASE C-TERMINAL DOMAIN-CONTAINING PROTEIN"/>
    <property type="match status" value="1"/>
</dbReference>
<accession>X0TK36</accession>
<dbReference type="Pfam" id="PF12225">
    <property type="entry name" value="DUF5981"/>
    <property type="match status" value="1"/>
</dbReference>
<evidence type="ECO:0000313" key="2">
    <source>
        <dbReference type="EMBL" id="GAF93923.1"/>
    </source>
</evidence>
<name>X0TK36_9ZZZZ</name>